<dbReference type="EMBL" id="JACAZE010000002">
    <property type="protein sequence ID" value="KAF7320920.1"/>
    <property type="molecule type" value="Genomic_DNA"/>
</dbReference>
<evidence type="ECO:0000256" key="1">
    <source>
        <dbReference type="SAM" id="MobiDB-lite"/>
    </source>
</evidence>
<feature type="transmembrane region" description="Helical" evidence="2">
    <location>
        <begin position="378"/>
        <end position="401"/>
    </location>
</feature>
<gene>
    <name evidence="3" type="ORF">HMN09_00178700</name>
</gene>
<proteinExistence type="predicted"/>
<dbReference type="InterPro" id="IPR040410">
    <property type="entry name" value="UPF0658_Golgi"/>
</dbReference>
<dbReference type="PANTHER" id="PTHR34391">
    <property type="entry name" value="UPF0658 GOLGI APPARATUS MEMBRANE PROTEIN C1952.10C-RELATED"/>
    <property type="match status" value="1"/>
</dbReference>
<dbReference type="Proteomes" id="UP000613580">
    <property type="component" value="Unassembled WGS sequence"/>
</dbReference>
<feature type="region of interest" description="Disordered" evidence="1">
    <location>
        <begin position="493"/>
        <end position="554"/>
    </location>
</feature>
<feature type="transmembrane region" description="Helical" evidence="2">
    <location>
        <begin position="260"/>
        <end position="285"/>
    </location>
</feature>
<feature type="transmembrane region" description="Helical" evidence="2">
    <location>
        <begin position="207"/>
        <end position="226"/>
    </location>
</feature>
<keyword evidence="4" id="KW-1185">Reference proteome</keyword>
<dbReference type="GO" id="GO:0005794">
    <property type="term" value="C:Golgi apparatus"/>
    <property type="evidence" value="ECO:0007669"/>
    <property type="project" value="TreeGrafter"/>
</dbReference>
<feature type="transmembrane region" description="Helical" evidence="2">
    <location>
        <begin position="182"/>
        <end position="200"/>
    </location>
</feature>
<dbReference type="OrthoDB" id="3263941at2759"/>
<sequence length="554" mass="61246">MFSYLATTAKSTYAQITLNRVTIAFFLFSFLLSFVQGLLQIFTYSLDSQFSGIVTAIVASAEIPPKNITVLEGRSEHYTLFMCDDIPHGQTPFPCSPIFVSGQSYAEVNATQNAILSQEKSNSVAQDFSNGFTVTTYRDASGVANGVSLSSSSADPIMLSKQCTQTLVYPEQLLANDAREDITFVFLQIWLFGVSLFAIAKNSVPHLLTALGTRLLIVAWSSYAALYRNYDRQTFFQQILADPGTPCGVQLFPQYFNMRIAYGLADIVLSITGFLFSCLFSWYLLKLYNAASFKTVGAPTHINHIYRWFSAVQACLQLEVFMLMASAGLWTDTLSGTAIKELSQHTTVYDGLIIATSLLVLPWIALGWYSVRKEHKGMMIGFLSIALFLIGGWSIMFYSIVYRWSFITWPYLACFTVVSFILIIASAILGAICWRHFGEGLAEYLQAESALADLGFAPEIFNNDNKDSDPDLEKGFYTYEEIDLPLPTFHAASRPPTPTKSSGLPVPAHSHSRSPSLTSSSQSHTPSTNVGSMTSLTPLRGPPPAYDRNTIQPF</sequence>
<dbReference type="PANTHER" id="PTHR34391:SF2">
    <property type="entry name" value="TRP C-TERMINAL DOMAIN-CONTAINING PROTEIN"/>
    <property type="match status" value="1"/>
</dbReference>
<evidence type="ECO:0000313" key="3">
    <source>
        <dbReference type="EMBL" id="KAF7320920.1"/>
    </source>
</evidence>
<keyword evidence="2" id="KW-0812">Transmembrane</keyword>
<feature type="compositionally biased region" description="Low complexity" evidence="1">
    <location>
        <begin position="513"/>
        <end position="528"/>
    </location>
</feature>
<feature type="transmembrane region" description="Helical" evidence="2">
    <location>
        <begin position="351"/>
        <end position="371"/>
    </location>
</feature>
<feature type="transmembrane region" description="Helical" evidence="2">
    <location>
        <begin position="305"/>
        <end position="331"/>
    </location>
</feature>
<keyword evidence="2" id="KW-1133">Transmembrane helix</keyword>
<organism evidence="3 4">
    <name type="scientific">Mycena chlorophos</name>
    <name type="common">Agaric fungus</name>
    <name type="synonym">Agaricus chlorophos</name>
    <dbReference type="NCBI Taxonomy" id="658473"/>
    <lineage>
        <taxon>Eukaryota</taxon>
        <taxon>Fungi</taxon>
        <taxon>Dikarya</taxon>
        <taxon>Basidiomycota</taxon>
        <taxon>Agaricomycotina</taxon>
        <taxon>Agaricomycetes</taxon>
        <taxon>Agaricomycetidae</taxon>
        <taxon>Agaricales</taxon>
        <taxon>Marasmiineae</taxon>
        <taxon>Mycenaceae</taxon>
        <taxon>Mycena</taxon>
    </lineage>
</organism>
<comment type="caution">
    <text evidence="3">The sequence shown here is derived from an EMBL/GenBank/DDBJ whole genome shotgun (WGS) entry which is preliminary data.</text>
</comment>
<accession>A0A8H6TSG2</accession>
<keyword evidence="2" id="KW-0472">Membrane</keyword>
<evidence type="ECO:0000313" key="4">
    <source>
        <dbReference type="Proteomes" id="UP000613580"/>
    </source>
</evidence>
<evidence type="ECO:0000256" key="2">
    <source>
        <dbReference type="SAM" id="Phobius"/>
    </source>
</evidence>
<protein>
    <submittedName>
        <fullName evidence="3">Uncharacterized protein</fullName>
    </submittedName>
</protein>
<feature type="transmembrane region" description="Helical" evidence="2">
    <location>
        <begin position="407"/>
        <end position="434"/>
    </location>
</feature>
<feature type="transmembrane region" description="Helical" evidence="2">
    <location>
        <begin position="21"/>
        <end position="42"/>
    </location>
</feature>
<name>A0A8H6TSG2_MYCCL</name>
<dbReference type="AlphaFoldDB" id="A0A8H6TSG2"/>
<reference evidence="3" key="1">
    <citation type="submission" date="2020-05" db="EMBL/GenBank/DDBJ databases">
        <title>Mycena genomes resolve the evolution of fungal bioluminescence.</title>
        <authorList>
            <person name="Tsai I.J."/>
        </authorList>
    </citation>
    <scope>NUCLEOTIDE SEQUENCE</scope>
    <source>
        <strain evidence="3">110903Hualien_Pintung</strain>
    </source>
</reference>